<sequence length="173" mass="19014">MRNLVSGSQGCAPSDVTARGATAQRNPLMRFAHAVMHDPLRTQQIREGYHRHPLSSGGKLASPEDVHPSAVDEFKQPQQHTPPEALDAAWNDASTYRHPPPYPLPHAHAHAPPIGLPMHQQLEGLVRAQQHGPGAVNELDFFSAYQQQQQRQMREDVGASRPSDAPAPSVQQE</sequence>
<evidence type="ECO:0000313" key="2">
    <source>
        <dbReference type="EMBL" id="CEM16427.1"/>
    </source>
</evidence>
<accession>A0A0G4FPP4</accession>
<feature type="region of interest" description="Disordered" evidence="1">
    <location>
        <begin position="51"/>
        <end position="115"/>
    </location>
</feature>
<protein>
    <submittedName>
        <fullName evidence="2">Uncharacterized protein</fullName>
    </submittedName>
</protein>
<dbReference type="InParanoid" id="A0A0G4FPP4"/>
<dbReference type="AlphaFoldDB" id="A0A0G4FPP4"/>
<evidence type="ECO:0000256" key="1">
    <source>
        <dbReference type="SAM" id="MobiDB-lite"/>
    </source>
</evidence>
<organism evidence="2 3">
    <name type="scientific">Vitrella brassicaformis (strain CCMP3155)</name>
    <dbReference type="NCBI Taxonomy" id="1169540"/>
    <lineage>
        <taxon>Eukaryota</taxon>
        <taxon>Sar</taxon>
        <taxon>Alveolata</taxon>
        <taxon>Colpodellida</taxon>
        <taxon>Vitrellaceae</taxon>
        <taxon>Vitrella</taxon>
    </lineage>
</organism>
<dbReference type="EMBL" id="CDMY01000477">
    <property type="protein sequence ID" value="CEM16427.1"/>
    <property type="molecule type" value="Genomic_DNA"/>
</dbReference>
<proteinExistence type="predicted"/>
<keyword evidence="3" id="KW-1185">Reference proteome</keyword>
<dbReference type="OrthoDB" id="10660542at2759"/>
<feature type="region of interest" description="Disordered" evidence="1">
    <location>
        <begin position="144"/>
        <end position="173"/>
    </location>
</feature>
<feature type="compositionally biased region" description="Basic and acidic residues" evidence="1">
    <location>
        <begin position="62"/>
        <end position="75"/>
    </location>
</feature>
<name>A0A0G4FPP4_VITBC</name>
<gene>
    <name evidence="2" type="ORF">Vbra_735</name>
</gene>
<dbReference type="Proteomes" id="UP000041254">
    <property type="component" value="Unassembled WGS sequence"/>
</dbReference>
<dbReference type="VEuPathDB" id="CryptoDB:Vbra_735"/>
<reference evidence="2 3" key="1">
    <citation type="submission" date="2014-11" db="EMBL/GenBank/DDBJ databases">
        <authorList>
            <person name="Zhu J."/>
            <person name="Qi W."/>
            <person name="Song R."/>
        </authorList>
    </citation>
    <scope>NUCLEOTIDE SEQUENCE [LARGE SCALE GENOMIC DNA]</scope>
</reference>
<evidence type="ECO:0000313" key="3">
    <source>
        <dbReference type="Proteomes" id="UP000041254"/>
    </source>
</evidence>